<dbReference type="EMBL" id="JAOWKY010000004">
    <property type="protein sequence ID" value="MCV2869718.1"/>
    <property type="molecule type" value="Genomic_DNA"/>
</dbReference>
<evidence type="ECO:0000313" key="8">
    <source>
        <dbReference type="Proteomes" id="UP001652542"/>
    </source>
</evidence>
<dbReference type="Proteomes" id="UP001652542">
    <property type="component" value="Unassembled WGS sequence"/>
</dbReference>
<reference evidence="7 8" key="1">
    <citation type="submission" date="2022-10" db="EMBL/GenBank/DDBJ databases">
        <title>Defluviimonas sp. nov., isolated from ocean surface water.</title>
        <authorList>
            <person name="He W."/>
            <person name="Wang L."/>
            <person name="Zhang D.-F."/>
        </authorList>
    </citation>
    <scope>NUCLEOTIDE SEQUENCE [LARGE SCALE GENOMIC DNA]</scope>
    <source>
        <strain evidence="7 8">WL0002</strain>
    </source>
</reference>
<proteinExistence type="inferred from homology"/>
<comment type="caution">
    <text evidence="7">The sequence shown here is derived from an EMBL/GenBank/DDBJ whole genome shotgun (WGS) entry which is preliminary data.</text>
</comment>
<keyword evidence="8" id="KW-1185">Reference proteome</keyword>
<keyword evidence="5" id="KW-0732">Signal</keyword>
<dbReference type="InterPro" id="IPR008816">
    <property type="entry name" value="Gly_zipper_2TM_dom"/>
</dbReference>
<keyword evidence="4" id="KW-0449">Lipoprotein</keyword>
<organism evidence="7 8">
    <name type="scientific">Albidovulum marisflavi</name>
    <dbReference type="NCBI Taxonomy" id="2984159"/>
    <lineage>
        <taxon>Bacteria</taxon>
        <taxon>Pseudomonadati</taxon>
        <taxon>Pseudomonadota</taxon>
        <taxon>Alphaproteobacteria</taxon>
        <taxon>Rhodobacterales</taxon>
        <taxon>Paracoccaceae</taxon>
        <taxon>Albidovulum</taxon>
    </lineage>
</organism>
<accession>A0ABT2ZFA4</accession>
<dbReference type="Pfam" id="PF05433">
    <property type="entry name" value="Rick_17kDa_Anti"/>
    <property type="match status" value="1"/>
</dbReference>
<feature type="domain" description="Glycine zipper 2TM" evidence="6">
    <location>
        <begin position="34"/>
        <end position="74"/>
    </location>
</feature>
<evidence type="ECO:0000259" key="6">
    <source>
        <dbReference type="Pfam" id="PF05433"/>
    </source>
</evidence>
<evidence type="ECO:0000256" key="3">
    <source>
        <dbReference type="ARBA" id="ARBA00015281"/>
    </source>
</evidence>
<evidence type="ECO:0000256" key="1">
    <source>
        <dbReference type="ARBA" id="ARBA00004459"/>
    </source>
</evidence>
<feature type="chain" id="PRO_5046074870" description="17 kDa surface antigen" evidence="5">
    <location>
        <begin position="22"/>
        <end position="77"/>
    </location>
</feature>
<name>A0ABT2ZFA4_9RHOB</name>
<evidence type="ECO:0000256" key="2">
    <source>
        <dbReference type="ARBA" id="ARBA00008681"/>
    </source>
</evidence>
<dbReference type="PROSITE" id="PS51257">
    <property type="entry name" value="PROKAR_LIPOPROTEIN"/>
    <property type="match status" value="1"/>
</dbReference>
<feature type="signal peptide" evidence="5">
    <location>
        <begin position="1"/>
        <end position="21"/>
    </location>
</feature>
<gene>
    <name evidence="7" type="ORF">OEW28_13875</name>
</gene>
<evidence type="ECO:0000313" key="7">
    <source>
        <dbReference type="EMBL" id="MCV2869718.1"/>
    </source>
</evidence>
<evidence type="ECO:0000256" key="4">
    <source>
        <dbReference type="ARBA" id="ARBA00023288"/>
    </source>
</evidence>
<sequence>MKKSVIIGGVLAAAFALQGCATQQASEAELRCAGGTLTGAAVGGFIGNQFGSGTGTTITTLAGAGVGATAGANAACN</sequence>
<evidence type="ECO:0000256" key="5">
    <source>
        <dbReference type="SAM" id="SignalP"/>
    </source>
</evidence>
<dbReference type="RefSeq" id="WP_263735397.1">
    <property type="nucleotide sequence ID" value="NZ_JAOWKY010000004.1"/>
</dbReference>
<comment type="subcellular location">
    <subcellularLocation>
        <location evidence="1">Cell outer membrane</location>
        <topology evidence="1">Lipid-anchor</topology>
    </subcellularLocation>
</comment>
<comment type="similarity">
    <text evidence="2">Belongs to the rickettsiale 17 kDa surface antigen family.</text>
</comment>
<protein>
    <recommendedName>
        <fullName evidence="3">17 kDa surface antigen</fullName>
    </recommendedName>
</protein>